<feature type="transmembrane region" description="Helical" evidence="1">
    <location>
        <begin position="60"/>
        <end position="85"/>
    </location>
</feature>
<keyword evidence="1" id="KW-1133">Transmembrane helix</keyword>
<gene>
    <name evidence="2" type="ORF">PMAYCL1PPCAC_32585</name>
</gene>
<keyword evidence="1" id="KW-0472">Membrane</keyword>
<evidence type="ECO:0000313" key="3">
    <source>
        <dbReference type="Proteomes" id="UP001328107"/>
    </source>
</evidence>
<dbReference type="Pfam" id="PF10326">
    <property type="entry name" value="7TM_GPCR_Str"/>
    <property type="match status" value="1"/>
</dbReference>
<protein>
    <recommendedName>
        <fullName evidence="4">G protein-coupled receptor</fullName>
    </recommendedName>
</protein>
<dbReference type="PANTHER" id="PTHR22943:SF248">
    <property type="entry name" value="SEVEN TM RECEPTOR"/>
    <property type="match status" value="1"/>
</dbReference>
<dbReference type="PANTHER" id="PTHR22943">
    <property type="entry name" value="7-TRANSMEMBRANE DOMAIN RECEPTOR C.ELEGANS"/>
    <property type="match status" value="1"/>
</dbReference>
<evidence type="ECO:0000313" key="2">
    <source>
        <dbReference type="EMBL" id="GMR62390.1"/>
    </source>
</evidence>
<name>A0AAN5DGJ8_9BILA</name>
<dbReference type="InterPro" id="IPR019428">
    <property type="entry name" value="7TM_GPCR_serpentine_rcpt_Str"/>
</dbReference>
<proteinExistence type="predicted"/>
<keyword evidence="1" id="KW-0812">Transmembrane</keyword>
<sequence length="166" mass="18455">MCTAVGFGWAPSEESRAAFAPTMMETHGIDLNASNQPGFLAQPYWIRAEDGSKKWQWKQIGIFCAAFCAVFGTLGVIGFCLVKILKEMNKTKGHLESKTRQMQRQLVRALIWQSLIPTTTSYIPICFTVLAPLFIEISLVGIGTVCIMSMELFPVIDPLIILFFTG</sequence>
<keyword evidence="3" id="KW-1185">Reference proteome</keyword>
<organism evidence="2 3">
    <name type="scientific">Pristionchus mayeri</name>
    <dbReference type="NCBI Taxonomy" id="1317129"/>
    <lineage>
        <taxon>Eukaryota</taxon>
        <taxon>Metazoa</taxon>
        <taxon>Ecdysozoa</taxon>
        <taxon>Nematoda</taxon>
        <taxon>Chromadorea</taxon>
        <taxon>Rhabditida</taxon>
        <taxon>Rhabditina</taxon>
        <taxon>Diplogasteromorpha</taxon>
        <taxon>Diplogasteroidea</taxon>
        <taxon>Neodiplogasteridae</taxon>
        <taxon>Pristionchus</taxon>
    </lineage>
</organism>
<dbReference type="SUPFAM" id="SSF81321">
    <property type="entry name" value="Family A G protein-coupled receptor-like"/>
    <property type="match status" value="1"/>
</dbReference>
<evidence type="ECO:0008006" key="4">
    <source>
        <dbReference type="Google" id="ProtNLM"/>
    </source>
</evidence>
<dbReference type="EMBL" id="BTRK01000006">
    <property type="protein sequence ID" value="GMR62390.1"/>
    <property type="molecule type" value="Genomic_DNA"/>
</dbReference>
<dbReference type="Proteomes" id="UP001328107">
    <property type="component" value="Unassembled WGS sequence"/>
</dbReference>
<dbReference type="AlphaFoldDB" id="A0AAN5DGJ8"/>
<comment type="caution">
    <text evidence="2">The sequence shown here is derived from an EMBL/GenBank/DDBJ whole genome shotgun (WGS) entry which is preliminary data.</text>
</comment>
<evidence type="ECO:0000256" key="1">
    <source>
        <dbReference type="SAM" id="Phobius"/>
    </source>
</evidence>
<feature type="transmembrane region" description="Helical" evidence="1">
    <location>
        <begin position="137"/>
        <end position="164"/>
    </location>
</feature>
<feature type="transmembrane region" description="Helical" evidence="1">
    <location>
        <begin position="106"/>
        <end position="131"/>
    </location>
</feature>
<accession>A0AAN5DGJ8</accession>
<reference evidence="3" key="1">
    <citation type="submission" date="2022-10" db="EMBL/GenBank/DDBJ databases">
        <title>Genome assembly of Pristionchus species.</title>
        <authorList>
            <person name="Yoshida K."/>
            <person name="Sommer R.J."/>
        </authorList>
    </citation>
    <scope>NUCLEOTIDE SEQUENCE [LARGE SCALE GENOMIC DNA]</scope>
    <source>
        <strain evidence="3">RS5460</strain>
    </source>
</reference>
<feature type="non-terminal residue" evidence="2">
    <location>
        <position position="166"/>
    </location>
</feature>